<evidence type="ECO:0000256" key="6">
    <source>
        <dbReference type="ARBA" id="ARBA00022989"/>
    </source>
</evidence>
<dbReference type="GO" id="GO:0005886">
    <property type="term" value="C:plasma membrane"/>
    <property type="evidence" value="ECO:0007669"/>
    <property type="project" value="UniProtKB-SubCell"/>
</dbReference>
<dbReference type="Pfam" id="PF04093">
    <property type="entry name" value="MreD"/>
    <property type="match status" value="1"/>
</dbReference>
<evidence type="ECO:0000256" key="8">
    <source>
        <dbReference type="SAM" id="Phobius"/>
    </source>
</evidence>
<keyword evidence="3" id="KW-1003">Cell membrane</keyword>
<keyword evidence="5" id="KW-0133">Cell shape</keyword>
<name>A0A841SVM3_9BACL</name>
<dbReference type="GO" id="GO:0008360">
    <property type="term" value="P:regulation of cell shape"/>
    <property type="evidence" value="ECO:0007669"/>
    <property type="project" value="UniProtKB-KW"/>
</dbReference>
<dbReference type="EMBL" id="JACJVQ010000005">
    <property type="protein sequence ID" value="MBB6633920.1"/>
    <property type="molecule type" value="Genomic_DNA"/>
</dbReference>
<comment type="caution">
    <text evidence="9">The sequence shown here is derived from an EMBL/GenBank/DDBJ whole genome shotgun (WGS) entry which is preliminary data.</text>
</comment>
<feature type="transmembrane region" description="Helical" evidence="8">
    <location>
        <begin position="6"/>
        <end position="25"/>
    </location>
</feature>
<evidence type="ECO:0000256" key="2">
    <source>
        <dbReference type="ARBA" id="ARBA00007776"/>
    </source>
</evidence>
<evidence type="ECO:0000256" key="3">
    <source>
        <dbReference type="ARBA" id="ARBA00022475"/>
    </source>
</evidence>
<dbReference type="AlphaFoldDB" id="A0A841SVM3"/>
<evidence type="ECO:0000313" key="10">
    <source>
        <dbReference type="Proteomes" id="UP000535838"/>
    </source>
</evidence>
<evidence type="ECO:0000256" key="7">
    <source>
        <dbReference type="ARBA" id="ARBA00023136"/>
    </source>
</evidence>
<organism evidence="9 10">
    <name type="scientific">Cohnella thailandensis</name>
    <dbReference type="NCBI Taxonomy" id="557557"/>
    <lineage>
        <taxon>Bacteria</taxon>
        <taxon>Bacillati</taxon>
        <taxon>Bacillota</taxon>
        <taxon>Bacilli</taxon>
        <taxon>Bacillales</taxon>
        <taxon>Paenibacillaceae</taxon>
        <taxon>Cohnella</taxon>
    </lineage>
</organism>
<feature type="transmembrane region" description="Helical" evidence="8">
    <location>
        <begin position="67"/>
        <end position="91"/>
    </location>
</feature>
<accession>A0A841SVM3</accession>
<keyword evidence="10" id="KW-1185">Reference proteome</keyword>
<protein>
    <submittedName>
        <fullName evidence="9">Rod shape-determining protein MreD</fullName>
    </submittedName>
</protein>
<dbReference type="Proteomes" id="UP000535838">
    <property type="component" value="Unassembled WGS sequence"/>
</dbReference>
<dbReference type="NCBIfam" id="TIGR03426">
    <property type="entry name" value="shape_MreD"/>
    <property type="match status" value="1"/>
</dbReference>
<evidence type="ECO:0000256" key="1">
    <source>
        <dbReference type="ARBA" id="ARBA00004651"/>
    </source>
</evidence>
<keyword evidence="7 8" id="KW-0472">Membrane</keyword>
<keyword evidence="6 8" id="KW-1133">Transmembrane helix</keyword>
<gene>
    <name evidence="9" type="primary">mreD</name>
    <name evidence="9" type="ORF">H7B67_07350</name>
</gene>
<feature type="transmembrane region" description="Helical" evidence="8">
    <location>
        <begin position="37"/>
        <end position="61"/>
    </location>
</feature>
<proteinExistence type="inferred from homology"/>
<dbReference type="InterPro" id="IPR007227">
    <property type="entry name" value="Cell_shape_determining_MreD"/>
</dbReference>
<reference evidence="9 10" key="1">
    <citation type="submission" date="2020-08" db="EMBL/GenBank/DDBJ databases">
        <title>Cohnella phylogeny.</title>
        <authorList>
            <person name="Dunlap C."/>
        </authorList>
    </citation>
    <scope>NUCLEOTIDE SEQUENCE [LARGE SCALE GENOMIC DNA]</scope>
    <source>
        <strain evidence="9 10">DSM 25241</strain>
    </source>
</reference>
<evidence type="ECO:0000313" key="9">
    <source>
        <dbReference type="EMBL" id="MBB6633920.1"/>
    </source>
</evidence>
<dbReference type="RefSeq" id="WP_185119127.1">
    <property type="nucleotide sequence ID" value="NZ_JACJVQ010000005.1"/>
</dbReference>
<evidence type="ECO:0000256" key="4">
    <source>
        <dbReference type="ARBA" id="ARBA00022692"/>
    </source>
</evidence>
<keyword evidence="4 8" id="KW-0812">Transmembrane</keyword>
<comment type="similarity">
    <text evidence="2">Belongs to the MreD family.</text>
</comment>
<sequence>MRMNRTILITLLLLLVQTSILPWLIPSGWSDRLLPHLPFVMTVFVALFGGRYKAFFFGLGFGLLEDILFYGELLGTYGFSLALIGYLIGLVGERKSHLLSFMLLAIGLGSLIMDSIVYFVYQLFKLTGDSYLFALYWQIVPTMLLHVAIALLLYLPARRKLSKPGSGEEKSAT</sequence>
<feature type="transmembrane region" description="Helical" evidence="8">
    <location>
        <begin position="98"/>
        <end position="121"/>
    </location>
</feature>
<feature type="transmembrane region" description="Helical" evidence="8">
    <location>
        <begin position="133"/>
        <end position="155"/>
    </location>
</feature>
<evidence type="ECO:0000256" key="5">
    <source>
        <dbReference type="ARBA" id="ARBA00022960"/>
    </source>
</evidence>
<comment type="subcellular location">
    <subcellularLocation>
        <location evidence="1">Cell membrane</location>
        <topology evidence="1">Multi-pass membrane protein</topology>
    </subcellularLocation>
</comment>